<evidence type="ECO:0000256" key="1">
    <source>
        <dbReference type="ARBA" id="ARBA00038494"/>
    </source>
</evidence>
<reference evidence="3 4" key="1">
    <citation type="submission" date="2018-06" db="EMBL/GenBank/DDBJ databases">
        <authorList>
            <consortium name="Pathogen Informatics"/>
            <person name="Doyle S."/>
        </authorList>
    </citation>
    <scope>NUCLEOTIDE SEQUENCE [LARGE SCALE GENOMIC DNA]</scope>
    <source>
        <strain evidence="3 4">NCTC11179</strain>
    </source>
</reference>
<organism evidence="3 4">
    <name type="scientific">Myroides odoratus</name>
    <name type="common">Flavobacterium odoratum</name>
    <dbReference type="NCBI Taxonomy" id="256"/>
    <lineage>
        <taxon>Bacteria</taxon>
        <taxon>Pseudomonadati</taxon>
        <taxon>Bacteroidota</taxon>
        <taxon>Flavobacteriia</taxon>
        <taxon>Flavobacteriales</taxon>
        <taxon>Flavobacteriaceae</taxon>
        <taxon>Myroides</taxon>
    </lineage>
</organism>
<dbReference type="InterPro" id="IPR029044">
    <property type="entry name" value="Nucleotide-diphossugar_trans"/>
</dbReference>
<dbReference type="RefSeq" id="WP_115090772.1">
    <property type="nucleotide sequence ID" value="NZ_CP068107.1"/>
</dbReference>
<dbReference type="Proteomes" id="UP000255024">
    <property type="component" value="Unassembled WGS sequence"/>
</dbReference>
<keyword evidence="3" id="KW-0808">Transferase</keyword>
<dbReference type="GO" id="GO:0016757">
    <property type="term" value="F:glycosyltransferase activity"/>
    <property type="evidence" value="ECO:0007669"/>
    <property type="project" value="UniProtKB-KW"/>
</dbReference>
<dbReference type="PANTHER" id="PTHR43630:SF2">
    <property type="entry name" value="GLYCOSYLTRANSFERASE"/>
    <property type="match status" value="1"/>
</dbReference>
<dbReference type="CDD" id="cd02511">
    <property type="entry name" value="Beta4Glucosyltransferase"/>
    <property type="match status" value="1"/>
</dbReference>
<keyword evidence="4" id="KW-1185">Reference proteome</keyword>
<dbReference type="AlphaFoldDB" id="A0A378RNR3"/>
<dbReference type="InterPro" id="IPR001173">
    <property type="entry name" value="Glyco_trans_2-like"/>
</dbReference>
<dbReference type="PANTHER" id="PTHR43630">
    <property type="entry name" value="POLY-BETA-1,6-N-ACETYL-D-GLUCOSAMINE SYNTHASE"/>
    <property type="match status" value="1"/>
</dbReference>
<proteinExistence type="inferred from homology"/>
<evidence type="ECO:0000259" key="2">
    <source>
        <dbReference type="Pfam" id="PF00535"/>
    </source>
</evidence>
<protein>
    <submittedName>
        <fullName evidence="3">SPBc2 prophage-derived glycosyltransferase SunS</fullName>
        <ecNumber evidence="3">2.4.1.-</ecNumber>
    </submittedName>
</protein>
<comment type="similarity">
    <text evidence="1">Belongs to the glycosyltransferase 2 family. WaaE/KdtX subfamily.</text>
</comment>
<dbReference type="EMBL" id="UGQL01000001">
    <property type="protein sequence ID" value="STZ27931.1"/>
    <property type="molecule type" value="Genomic_DNA"/>
</dbReference>
<evidence type="ECO:0000313" key="3">
    <source>
        <dbReference type="EMBL" id="STZ27931.1"/>
    </source>
</evidence>
<name>A0A378RNR3_MYROD</name>
<gene>
    <name evidence="3" type="primary">sunS</name>
    <name evidence="3" type="ORF">NCTC11179_01469</name>
</gene>
<dbReference type="EC" id="2.4.1.-" evidence="3"/>
<keyword evidence="3" id="KW-0328">Glycosyltransferase</keyword>
<dbReference type="Gene3D" id="3.90.550.10">
    <property type="entry name" value="Spore Coat Polysaccharide Biosynthesis Protein SpsA, Chain A"/>
    <property type="match status" value="1"/>
</dbReference>
<feature type="domain" description="Glycosyltransferase 2-like" evidence="2">
    <location>
        <begin position="7"/>
        <end position="122"/>
    </location>
</feature>
<dbReference type="SUPFAM" id="SSF53448">
    <property type="entry name" value="Nucleotide-diphospho-sugar transferases"/>
    <property type="match status" value="1"/>
</dbReference>
<sequence length="254" mass="29734">MKKKITLLIPTKNEESNIRACILSAKNLVDDIYIVDSFSTDKTAEIAQELGAKVLVREFDNYSDQKNWAITQMPSEWILLLDADEQLTPELNQEITTLQEQNTLDAYDAYWVYRKNFFFNREINYSGYQNDKVIRLFKKDVSSYTNRVHECLHVNGTLGFLSAKLYHNTYRGFDFHIAKLSRYASLQAEDYDKKTGKLTGYHFIFKPGMRFLKHYILKQGFRDGVPGLILSSLNAYATFLRYVKLWMLRNNINN</sequence>
<dbReference type="Pfam" id="PF00535">
    <property type="entry name" value="Glycos_transf_2"/>
    <property type="match status" value="1"/>
</dbReference>
<evidence type="ECO:0000313" key="4">
    <source>
        <dbReference type="Proteomes" id="UP000255024"/>
    </source>
</evidence>
<accession>A0A378RNR3</accession>